<feature type="transmembrane region" description="Helical" evidence="2">
    <location>
        <begin position="196"/>
        <end position="215"/>
    </location>
</feature>
<feature type="transmembrane region" description="Helical" evidence="2">
    <location>
        <begin position="415"/>
        <end position="433"/>
    </location>
</feature>
<feature type="transmembrane region" description="Helical" evidence="2">
    <location>
        <begin position="501"/>
        <end position="526"/>
    </location>
</feature>
<dbReference type="PANTHER" id="PTHR30282:SF0">
    <property type="entry name" value="P-AMINOBENZOYL-GLUTAMATE TRANSPORT PROTEIN"/>
    <property type="match status" value="1"/>
</dbReference>
<dbReference type="InterPro" id="IPR004697">
    <property type="entry name" value="AbgT"/>
</dbReference>
<dbReference type="RefSeq" id="WP_208864010.1">
    <property type="nucleotide sequence ID" value="NZ_CP015584.1"/>
</dbReference>
<evidence type="ECO:0000256" key="2">
    <source>
        <dbReference type="SAM" id="Phobius"/>
    </source>
</evidence>
<keyword evidence="4" id="KW-1185">Reference proteome</keyword>
<sequence length="533" mass="56921">MLSPHAEPDYPHAAPPGGERPLEGAAPEHKTFMQKTLDVVERIGNRVPHPVMIFVILIALVILLSCALSLLGARVSYQTFDLETDELVDHTVSARNLLSIDGIRFMFTGIVQNFMNFNAVGVIIIAMTGVGVAEESGLIQALIRKLVIVAPPAALTYILVFIGILSSIAADAGYLVLIPLAAAAFISVGRHPLAGLGLAFAAVASAFLVNIMIVPTDGILTEITNDAIHLVNPNISIDLAANLWFSIGSVIMLTVLISLVNDRMIEPRLGAYKGSYTVTEDTGLSEDERRGLRYALYALIGVTVLLGLLTLPPGAPLRHPVTGAIVGNSPFMNSLIVSIALIFLASGAAYGIGARTLKDTNAVIAAMQKAIGNLAGLILLLLVISQFIAFFNYTNMATLAAVSLADILQRANLDALWLLVGFVIVTFLLDLILTGAVAKWAIFAPIFVPLLMRLQVDPEAVLAAYRVGDSPINAITPLNAYFAMIVVFCQKYQEDAGIGTVIALMLPYVLVLCVIWTLFFAGWFLLGLPWGPG</sequence>
<feature type="transmembrane region" description="Helical" evidence="2">
    <location>
        <begin position="294"/>
        <end position="311"/>
    </location>
</feature>
<protein>
    <submittedName>
        <fullName evidence="3">AbgT family transporter</fullName>
    </submittedName>
</protein>
<dbReference type="PANTHER" id="PTHR30282">
    <property type="entry name" value="P-AMINOBENZOYL GLUTAMATE TRANSPORTER"/>
    <property type="match status" value="1"/>
</dbReference>
<dbReference type="Proteomes" id="UP001258945">
    <property type="component" value="Unassembled WGS sequence"/>
</dbReference>
<keyword evidence="2" id="KW-1133">Transmembrane helix</keyword>
<proteinExistence type="predicted"/>
<feature type="transmembrane region" description="Helical" evidence="2">
    <location>
        <begin position="172"/>
        <end position="189"/>
    </location>
</feature>
<keyword evidence="2" id="KW-0472">Membrane</keyword>
<evidence type="ECO:0000313" key="4">
    <source>
        <dbReference type="Proteomes" id="UP001258945"/>
    </source>
</evidence>
<evidence type="ECO:0000313" key="3">
    <source>
        <dbReference type="EMBL" id="MDT8333582.1"/>
    </source>
</evidence>
<organism evidence="3 4">
    <name type="scientific">Roseomonas gilardii</name>
    <dbReference type="NCBI Taxonomy" id="257708"/>
    <lineage>
        <taxon>Bacteria</taxon>
        <taxon>Pseudomonadati</taxon>
        <taxon>Pseudomonadota</taxon>
        <taxon>Alphaproteobacteria</taxon>
        <taxon>Acetobacterales</taxon>
        <taxon>Roseomonadaceae</taxon>
        <taxon>Roseomonas</taxon>
    </lineage>
</organism>
<accession>A0ABU3MLA0</accession>
<feature type="transmembrane region" description="Helical" evidence="2">
    <location>
        <begin position="146"/>
        <end position="166"/>
    </location>
</feature>
<keyword evidence="2" id="KW-0812">Transmembrane</keyword>
<feature type="transmembrane region" description="Helical" evidence="2">
    <location>
        <begin position="114"/>
        <end position="134"/>
    </location>
</feature>
<feature type="region of interest" description="Disordered" evidence="1">
    <location>
        <begin position="1"/>
        <end position="25"/>
    </location>
</feature>
<reference evidence="3 4" key="1">
    <citation type="journal article" date="2019" name="Microb. Pathog.">
        <title>Comparison of VITEK 2, MALDI-TOF MS, 16S rRNA gene sequencing, and whole-genome sequencing for identification of Roseomonas mucosa.</title>
        <authorList>
            <person name="Rudolph W.W."/>
            <person name="Gunzer F."/>
            <person name="Trauth M."/>
            <person name="Bunk B."/>
            <person name="Bigge R."/>
            <person name="Schrottner P."/>
        </authorList>
    </citation>
    <scope>NUCLEOTIDE SEQUENCE [LARGE SCALE GENOMIC DNA]</scope>
    <source>
        <strain evidence="3 4">DSM 103800</strain>
    </source>
</reference>
<feature type="transmembrane region" description="Helical" evidence="2">
    <location>
        <begin position="374"/>
        <end position="395"/>
    </location>
</feature>
<feature type="transmembrane region" description="Helical" evidence="2">
    <location>
        <begin position="331"/>
        <end position="353"/>
    </location>
</feature>
<comment type="caution">
    <text evidence="3">The sequence shown here is derived from an EMBL/GenBank/DDBJ whole genome shotgun (WGS) entry which is preliminary data.</text>
</comment>
<feature type="compositionally biased region" description="Basic and acidic residues" evidence="1">
    <location>
        <begin position="1"/>
        <end position="10"/>
    </location>
</feature>
<name>A0ABU3MLA0_9PROT</name>
<gene>
    <name evidence="3" type="ORF">RQ831_21235</name>
</gene>
<dbReference type="Pfam" id="PF03806">
    <property type="entry name" value="ABG_transport"/>
    <property type="match status" value="1"/>
</dbReference>
<feature type="transmembrane region" description="Helical" evidence="2">
    <location>
        <begin position="235"/>
        <end position="260"/>
    </location>
</feature>
<evidence type="ECO:0000256" key="1">
    <source>
        <dbReference type="SAM" id="MobiDB-lite"/>
    </source>
</evidence>
<feature type="transmembrane region" description="Helical" evidence="2">
    <location>
        <begin position="51"/>
        <end position="73"/>
    </location>
</feature>
<dbReference type="EMBL" id="JAVVDO010000062">
    <property type="protein sequence ID" value="MDT8333582.1"/>
    <property type="molecule type" value="Genomic_DNA"/>
</dbReference>